<dbReference type="PROSITE" id="PS00211">
    <property type="entry name" value="ABC_TRANSPORTER_1"/>
    <property type="match status" value="1"/>
</dbReference>
<feature type="domain" description="ABC transporter" evidence="5">
    <location>
        <begin position="2"/>
        <end position="221"/>
    </location>
</feature>
<dbReference type="Proteomes" id="UP000640583">
    <property type="component" value="Unassembled WGS sequence"/>
</dbReference>
<evidence type="ECO:0000313" key="7">
    <source>
        <dbReference type="Proteomes" id="UP000640583"/>
    </source>
</evidence>
<keyword evidence="2" id="KW-0813">Transport</keyword>
<dbReference type="CDD" id="cd03220">
    <property type="entry name" value="ABC_KpsT_Wzt"/>
    <property type="match status" value="1"/>
</dbReference>
<dbReference type="InterPro" id="IPR050683">
    <property type="entry name" value="Bact_Polysacc_Export_ATP-bd"/>
</dbReference>
<dbReference type="GO" id="GO:0016020">
    <property type="term" value="C:membrane"/>
    <property type="evidence" value="ECO:0007669"/>
    <property type="project" value="InterPro"/>
</dbReference>
<reference evidence="6" key="1">
    <citation type="submission" date="2020-10" db="EMBL/GenBank/DDBJ databases">
        <title>Paenihalocynthiibacter styelae gen. nov., sp. nov., isolated from stalked sea squirt Styela clava.</title>
        <authorList>
            <person name="Kim Y.-O."/>
            <person name="Yoon J.-H."/>
        </authorList>
    </citation>
    <scope>NUCLEOTIDE SEQUENCE</scope>
    <source>
        <strain evidence="6">MYP1-1</strain>
    </source>
</reference>
<evidence type="ECO:0000256" key="2">
    <source>
        <dbReference type="ARBA" id="ARBA00022448"/>
    </source>
</evidence>
<dbReference type="InterPro" id="IPR015860">
    <property type="entry name" value="ABC_transpr_TagH-like"/>
</dbReference>
<dbReference type="SUPFAM" id="SSF52540">
    <property type="entry name" value="P-loop containing nucleoside triphosphate hydrolases"/>
    <property type="match status" value="1"/>
</dbReference>
<dbReference type="PROSITE" id="PS50893">
    <property type="entry name" value="ABC_TRANSPORTER_2"/>
    <property type="match status" value="1"/>
</dbReference>
<keyword evidence="3" id="KW-0547">Nucleotide-binding</keyword>
<comment type="caution">
    <text evidence="6">The sequence shown here is derived from an EMBL/GenBank/DDBJ whole genome shotgun (WGS) entry which is preliminary data.</text>
</comment>
<evidence type="ECO:0000256" key="1">
    <source>
        <dbReference type="ARBA" id="ARBA00005417"/>
    </source>
</evidence>
<organism evidence="6 7">
    <name type="scientific">Halocynthiibacter styelae</name>
    <dbReference type="NCBI Taxonomy" id="2761955"/>
    <lineage>
        <taxon>Bacteria</taxon>
        <taxon>Pseudomonadati</taxon>
        <taxon>Pseudomonadota</taxon>
        <taxon>Alphaproteobacteria</taxon>
        <taxon>Rhodobacterales</taxon>
        <taxon>Paracoccaceae</taxon>
        <taxon>Halocynthiibacter</taxon>
    </lineage>
</organism>
<name>A0A8J7LQT4_9RHOB</name>
<gene>
    <name evidence="6" type="ORF">H1D41_13885</name>
</gene>
<comment type="similarity">
    <text evidence="1">Belongs to the ABC transporter superfamily.</text>
</comment>
<dbReference type="GO" id="GO:0005524">
    <property type="term" value="F:ATP binding"/>
    <property type="evidence" value="ECO:0007669"/>
    <property type="project" value="UniProtKB-KW"/>
</dbReference>
<dbReference type="GO" id="GO:0016887">
    <property type="term" value="F:ATP hydrolysis activity"/>
    <property type="evidence" value="ECO:0007669"/>
    <property type="project" value="InterPro"/>
</dbReference>
<evidence type="ECO:0000256" key="4">
    <source>
        <dbReference type="ARBA" id="ARBA00022840"/>
    </source>
</evidence>
<evidence type="ECO:0000259" key="5">
    <source>
        <dbReference type="PROSITE" id="PS50893"/>
    </source>
</evidence>
<dbReference type="InterPro" id="IPR017871">
    <property type="entry name" value="ABC_transporter-like_CS"/>
</dbReference>
<keyword evidence="7" id="KW-1185">Reference proteome</keyword>
<evidence type="ECO:0000313" key="6">
    <source>
        <dbReference type="EMBL" id="MBI1494732.1"/>
    </source>
</evidence>
<dbReference type="GO" id="GO:0140359">
    <property type="term" value="F:ABC-type transporter activity"/>
    <property type="evidence" value="ECO:0007669"/>
    <property type="project" value="InterPro"/>
</dbReference>
<dbReference type="InterPro" id="IPR027417">
    <property type="entry name" value="P-loop_NTPase"/>
</dbReference>
<dbReference type="InterPro" id="IPR003593">
    <property type="entry name" value="AAA+_ATPase"/>
</dbReference>
<keyword evidence="4 6" id="KW-0067">ATP-binding</keyword>
<sequence>MIVLENLTKSFLLGGQRKYVARQINATFPARTSVALIGRNGAGKSTLLKIIGGTMRPDAGQVLSEGAISWQIGFAGSFHPELTGLQNTRFIARVYGVDTRELEDYVSDFAELGSAFRAPVRTYSSGMRARLAFGVSMGIPFSYYLIDEVTAVGDRSFRAKCTDVLNDRLSQAGSIVVSHSASTLRSICSAGAVLENGILRYFDDIDEALEVHRENMGEEPKRK</sequence>
<dbReference type="AlphaFoldDB" id="A0A8J7LQT4"/>
<protein>
    <submittedName>
        <fullName evidence="6">ABC transporter ATP-binding protein</fullName>
    </submittedName>
</protein>
<evidence type="ECO:0000256" key="3">
    <source>
        <dbReference type="ARBA" id="ARBA00022741"/>
    </source>
</evidence>
<dbReference type="Pfam" id="PF00005">
    <property type="entry name" value="ABC_tran"/>
    <property type="match status" value="1"/>
</dbReference>
<dbReference type="PANTHER" id="PTHR46743:SF2">
    <property type="entry name" value="TEICHOIC ACIDS EXPORT ATP-BINDING PROTEIN TAGH"/>
    <property type="match status" value="1"/>
</dbReference>
<dbReference type="RefSeq" id="WP_228849483.1">
    <property type="nucleotide sequence ID" value="NZ_JADCKQ010000011.1"/>
</dbReference>
<dbReference type="PANTHER" id="PTHR46743">
    <property type="entry name" value="TEICHOIC ACIDS EXPORT ATP-BINDING PROTEIN TAGH"/>
    <property type="match status" value="1"/>
</dbReference>
<dbReference type="EMBL" id="JADCKQ010000011">
    <property type="protein sequence ID" value="MBI1494732.1"/>
    <property type="molecule type" value="Genomic_DNA"/>
</dbReference>
<proteinExistence type="inferred from homology"/>
<dbReference type="Gene3D" id="3.40.50.300">
    <property type="entry name" value="P-loop containing nucleotide triphosphate hydrolases"/>
    <property type="match status" value="1"/>
</dbReference>
<dbReference type="InterPro" id="IPR003439">
    <property type="entry name" value="ABC_transporter-like_ATP-bd"/>
</dbReference>
<dbReference type="SMART" id="SM00382">
    <property type="entry name" value="AAA"/>
    <property type="match status" value="1"/>
</dbReference>
<accession>A0A8J7LQT4</accession>